<protein>
    <submittedName>
        <fullName evidence="2">Uncharacterized protein</fullName>
    </submittedName>
</protein>
<gene>
    <name evidence="2" type="ORF">TIFTF001_050010</name>
</gene>
<accession>A0AA87Z8U5</accession>
<feature type="region of interest" description="Disordered" evidence="1">
    <location>
        <begin position="106"/>
        <end position="129"/>
    </location>
</feature>
<dbReference type="Proteomes" id="UP001187192">
    <property type="component" value="Unassembled WGS sequence"/>
</dbReference>
<dbReference type="AlphaFoldDB" id="A0AA87Z8U5"/>
<evidence type="ECO:0000256" key="1">
    <source>
        <dbReference type="SAM" id="MobiDB-lite"/>
    </source>
</evidence>
<evidence type="ECO:0000313" key="3">
    <source>
        <dbReference type="Proteomes" id="UP001187192"/>
    </source>
</evidence>
<organism evidence="2 3">
    <name type="scientific">Ficus carica</name>
    <name type="common">Common fig</name>
    <dbReference type="NCBI Taxonomy" id="3494"/>
    <lineage>
        <taxon>Eukaryota</taxon>
        <taxon>Viridiplantae</taxon>
        <taxon>Streptophyta</taxon>
        <taxon>Embryophyta</taxon>
        <taxon>Tracheophyta</taxon>
        <taxon>Spermatophyta</taxon>
        <taxon>Magnoliopsida</taxon>
        <taxon>eudicotyledons</taxon>
        <taxon>Gunneridae</taxon>
        <taxon>Pentapetalae</taxon>
        <taxon>rosids</taxon>
        <taxon>fabids</taxon>
        <taxon>Rosales</taxon>
        <taxon>Moraceae</taxon>
        <taxon>Ficeae</taxon>
        <taxon>Ficus</taxon>
    </lineage>
</organism>
<feature type="region of interest" description="Disordered" evidence="1">
    <location>
        <begin position="26"/>
        <end position="51"/>
    </location>
</feature>
<proteinExistence type="predicted"/>
<reference evidence="2" key="1">
    <citation type="submission" date="2023-07" db="EMBL/GenBank/DDBJ databases">
        <title>draft genome sequence of fig (Ficus carica).</title>
        <authorList>
            <person name="Takahashi T."/>
            <person name="Nishimura K."/>
        </authorList>
    </citation>
    <scope>NUCLEOTIDE SEQUENCE</scope>
</reference>
<evidence type="ECO:0000313" key="2">
    <source>
        <dbReference type="EMBL" id="GMN20151.1"/>
    </source>
</evidence>
<keyword evidence="3" id="KW-1185">Reference proteome</keyword>
<name>A0AA87Z8U5_FICCA</name>
<sequence>MPEPAVHYRSQTSDIDTATMPDRFEVPRGAPTAMFHDPQSGDPSPGAWGPRVADEDMNLVIRGLFPAQGLRIEGRQLFKVSVWSELPSTNQLCFFCCRTDVRPSAARDQALKRGGEESLTTKDGQVGQG</sequence>
<dbReference type="EMBL" id="BTGU01007657">
    <property type="protein sequence ID" value="GMN20151.1"/>
    <property type="molecule type" value="Genomic_DNA"/>
</dbReference>
<feature type="compositionally biased region" description="Basic and acidic residues" evidence="1">
    <location>
        <begin position="109"/>
        <end position="120"/>
    </location>
</feature>
<comment type="caution">
    <text evidence="2">The sequence shown here is derived from an EMBL/GenBank/DDBJ whole genome shotgun (WGS) entry which is preliminary data.</text>
</comment>